<dbReference type="Gene3D" id="3.40.50.720">
    <property type="entry name" value="NAD(P)-binding Rossmann-like Domain"/>
    <property type="match status" value="1"/>
</dbReference>
<dbReference type="InterPro" id="IPR000683">
    <property type="entry name" value="Gfo/Idh/MocA-like_OxRdtase_N"/>
</dbReference>
<protein>
    <submittedName>
        <fullName evidence="4">Gfo/Idh/MocA family oxidoreductase</fullName>
    </submittedName>
</protein>
<evidence type="ECO:0000259" key="2">
    <source>
        <dbReference type="Pfam" id="PF01408"/>
    </source>
</evidence>
<evidence type="ECO:0000313" key="4">
    <source>
        <dbReference type="EMBL" id="QOY87333.1"/>
    </source>
</evidence>
<dbReference type="SUPFAM" id="SSF51735">
    <property type="entry name" value="NAD(P)-binding Rossmann-fold domains"/>
    <property type="match status" value="1"/>
</dbReference>
<proteinExistence type="predicted"/>
<dbReference type="Pfam" id="PF01408">
    <property type="entry name" value="GFO_IDH_MocA"/>
    <property type="match status" value="1"/>
</dbReference>
<dbReference type="InterPro" id="IPR006311">
    <property type="entry name" value="TAT_signal"/>
</dbReference>
<evidence type="ECO:0000313" key="5">
    <source>
        <dbReference type="Proteomes" id="UP000593892"/>
    </source>
</evidence>
<dbReference type="PROSITE" id="PS51318">
    <property type="entry name" value="TAT"/>
    <property type="match status" value="1"/>
</dbReference>
<dbReference type="InterPro" id="IPR050463">
    <property type="entry name" value="Gfo/Idh/MocA_oxidrdct_glycsds"/>
</dbReference>
<dbReference type="RefSeq" id="WP_194449002.1">
    <property type="nucleotide sequence ID" value="NZ_CP063849.1"/>
</dbReference>
<gene>
    <name evidence="4" type="ORF">IRI77_31980</name>
</gene>
<dbReference type="KEGG" id="pfer:IRI77_31980"/>
<dbReference type="InterPro" id="IPR036291">
    <property type="entry name" value="NAD(P)-bd_dom_sf"/>
</dbReference>
<dbReference type="Pfam" id="PF22725">
    <property type="entry name" value="GFO_IDH_MocA_C3"/>
    <property type="match status" value="1"/>
</dbReference>
<dbReference type="InterPro" id="IPR055170">
    <property type="entry name" value="GFO_IDH_MocA-like_dom"/>
</dbReference>
<dbReference type="AlphaFoldDB" id="A0A7S7NPD0"/>
<dbReference type="SUPFAM" id="SSF55347">
    <property type="entry name" value="Glyceraldehyde-3-phosphate dehydrogenase-like, C-terminal domain"/>
    <property type="match status" value="1"/>
</dbReference>
<dbReference type="PANTHER" id="PTHR43818:SF5">
    <property type="entry name" value="OXIDOREDUCTASE FAMILY PROTEIN"/>
    <property type="match status" value="1"/>
</dbReference>
<name>A0A7S7NPD0_PALFE</name>
<sequence>MSENQTDTTSRRQFLSNTGRTAGVSALAGIALPHVHAAENNTISVALVGCGGRGTGAAVNALSVTNGPVKLVAMADVVPKKMSDSYDKLKTQFAGQVDVPPERRFLGFDAYRQAMDAMKPGDVVILGTPPAFRWVQFTHAIDRGLHTFMEKPVTVDGPTTKRMLKLGEQASQKNLKVGVGLMVRHCRARQELLDRIKQGQIGEIVAMRAYRMGQGGGTAPPKPEGISELTYQISRFHAFLWASGGVFSDYYIHQIDECSWMKGAWPVEAHAVGGRHYRGDSLDQNFDVYSVQYTFPDGTKLFFDGRNMAGARDEFASYAHGSKGSAVISTMSHTPGMTRIYKGQKIPTVTSKKDLPLPEDPNLVWAYPQPEKSPYQYEWDDLMEAIRKDKPYNEVKRGAEASLVASMGRMAAHTGQIITFDQMMNCPHEFAPDVDKLTMDGPPPLRLGPDGKYPVPEPGIKKDREY</sequence>
<feature type="domain" description="Gfo/Idh/MocA-like oxidoreductase N-terminal" evidence="2">
    <location>
        <begin position="44"/>
        <end position="172"/>
    </location>
</feature>
<evidence type="ECO:0000256" key="1">
    <source>
        <dbReference type="SAM" id="MobiDB-lite"/>
    </source>
</evidence>
<dbReference type="Proteomes" id="UP000593892">
    <property type="component" value="Chromosome"/>
</dbReference>
<dbReference type="GO" id="GO:0000166">
    <property type="term" value="F:nucleotide binding"/>
    <property type="evidence" value="ECO:0007669"/>
    <property type="project" value="InterPro"/>
</dbReference>
<accession>A0A7S7NPD0</accession>
<reference evidence="4 5" key="1">
    <citation type="submission" date="2020-10" db="EMBL/GenBank/DDBJ databases">
        <title>Complete genome sequence of Paludibaculum fermentans P105T, a facultatively anaerobic acidobacterium capable of dissimilatory Fe(III) reduction.</title>
        <authorList>
            <person name="Dedysh S.N."/>
            <person name="Beletsky A.V."/>
            <person name="Kulichevskaya I.S."/>
            <person name="Mardanov A.V."/>
            <person name="Ravin N.V."/>
        </authorList>
    </citation>
    <scope>NUCLEOTIDE SEQUENCE [LARGE SCALE GENOMIC DNA]</scope>
    <source>
        <strain evidence="4 5">P105</strain>
    </source>
</reference>
<keyword evidence="5" id="KW-1185">Reference proteome</keyword>
<dbReference type="Gene3D" id="3.30.360.10">
    <property type="entry name" value="Dihydrodipicolinate Reductase, domain 2"/>
    <property type="match status" value="1"/>
</dbReference>
<dbReference type="EMBL" id="CP063849">
    <property type="protein sequence ID" value="QOY87333.1"/>
    <property type="molecule type" value="Genomic_DNA"/>
</dbReference>
<organism evidence="4 5">
    <name type="scientific">Paludibaculum fermentans</name>
    <dbReference type="NCBI Taxonomy" id="1473598"/>
    <lineage>
        <taxon>Bacteria</taxon>
        <taxon>Pseudomonadati</taxon>
        <taxon>Acidobacteriota</taxon>
        <taxon>Terriglobia</taxon>
        <taxon>Bryobacterales</taxon>
        <taxon>Bryobacteraceae</taxon>
        <taxon>Paludibaculum</taxon>
    </lineage>
</organism>
<feature type="domain" description="GFO/IDH/MocA-like oxidoreductase" evidence="3">
    <location>
        <begin position="191"/>
        <end position="326"/>
    </location>
</feature>
<feature type="region of interest" description="Disordered" evidence="1">
    <location>
        <begin position="437"/>
        <end position="466"/>
    </location>
</feature>
<dbReference type="PANTHER" id="PTHR43818">
    <property type="entry name" value="BCDNA.GH03377"/>
    <property type="match status" value="1"/>
</dbReference>
<evidence type="ECO:0000259" key="3">
    <source>
        <dbReference type="Pfam" id="PF22725"/>
    </source>
</evidence>